<dbReference type="PANTHER" id="PTHR43649:SF12">
    <property type="entry name" value="DIACETYLCHITOBIOSE BINDING PROTEIN DASA"/>
    <property type="match status" value="1"/>
</dbReference>
<dbReference type="Gene3D" id="3.40.190.10">
    <property type="entry name" value="Periplasmic binding protein-like II"/>
    <property type="match status" value="1"/>
</dbReference>
<dbReference type="SUPFAM" id="SSF53850">
    <property type="entry name" value="Periplasmic binding protein-like II"/>
    <property type="match status" value="1"/>
</dbReference>
<comment type="caution">
    <text evidence="1">The sequence shown here is derived from an EMBL/GenBank/DDBJ whole genome shotgun (WGS) entry which is preliminary data.</text>
</comment>
<reference evidence="1" key="1">
    <citation type="journal article" date="2014" name="Front. Microbiol.">
        <title>High frequency of phylogenetically diverse reductive dehalogenase-homologous genes in deep subseafloor sedimentary metagenomes.</title>
        <authorList>
            <person name="Kawai M."/>
            <person name="Futagami T."/>
            <person name="Toyoda A."/>
            <person name="Takaki Y."/>
            <person name="Nishi S."/>
            <person name="Hori S."/>
            <person name="Arai W."/>
            <person name="Tsubouchi T."/>
            <person name="Morono Y."/>
            <person name="Uchiyama I."/>
            <person name="Ito T."/>
            <person name="Fujiyama A."/>
            <person name="Inagaki F."/>
            <person name="Takami H."/>
        </authorList>
    </citation>
    <scope>NUCLEOTIDE SEQUENCE</scope>
    <source>
        <strain evidence="1">Expedition CK06-06</strain>
    </source>
</reference>
<accession>X1FYB7</accession>
<proteinExistence type="predicted"/>
<dbReference type="EMBL" id="BART01040067">
    <property type="protein sequence ID" value="GAH25773.1"/>
    <property type="molecule type" value="Genomic_DNA"/>
</dbReference>
<feature type="non-terminal residue" evidence="1">
    <location>
        <position position="1"/>
    </location>
</feature>
<organism evidence="1">
    <name type="scientific">marine sediment metagenome</name>
    <dbReference type="NCBI Taxonomy" id="412755"/>
    <lineage>
        <taxon>unclassified sequences</taxon>
        <taxon>metagenomes</taxon>
        <taxon>ecological metagenomes</taxon>
    </lineage>
</organism>
<protein>
    <submittedName>
        <fullName evidence="1">Uncharacterized protein</fullName>
    </submittedName>
</protein>
<name>X1FYB7_9ZZZZ</name>
<dbReference type="AlphaFoldDB" id="X1FYB7"/>
<dbReference type="PANTHER" id="PTHR43649">
    <property type="entry name" value="ARABINOSE-BINDING PROTEIN-RELATED"/>
    <property type="match status" value="1"/>
</dbReference>
<dbReference type="InterPro" id="IPR050490">
    <property type="entry name" value="Bact_solute-bd_prot1"/>
</dbReference>
<feature type="non-terminal residue" evidence="1">
    <location>
        <position position="104"/>
    </location>
</feature>
<sequence>LKVPETWDEFKETALGLQKILPAGSYATEFAGKEEALTGRFYEILTSEGGQFFDENWKPAFNSDAGVKAATMLRDLYAAGAMPPGMTDYVWEDVAQNWVTGIIA</sequence>
<dbReference type="InterPro" id="IPR006059">
    <property type="entry name" value="SBP"/>
</dbReference>
<evidence type="ECO:0000313" key="1">
    <source>
        <dbReference type="EMBL" id="GAH25773.1"/>
    </source>
</evidence>
<dbReference type="Pfam" id="PF01547">
    <property type="entry name" value="SBP_bac_1"/>
    <property type="match status" value="1"/>
</dbReference>
<gene>
    <name evidence="1" type="ORF">S01H4_65457</name>
</gene>